<feature type="transmembrane region" description="Helical" evidence="10">
    <location>
        <begin position="175"/>
        <end position="205"/>
    </location>
</feature>
<feature type="transmembrane region" description="Helical" evidence="10">
    <location>
        <begin position="128"/>
        <end position="155"/>
    </location>
</feature>
<keyword evidence="5 10" id="KW-0812">Transmembrane</keyword>
<keyword evidence="6 10" id="KW-1133">Transmembrane helix</keyword>
<feature type="transmembrane region" description="Helical" evidence="10">
    <location>
        <begin position="70"/>
        <end position="87"/>
    </location>
</feature>
<dbReference type="PANTHER" id="PTHR30065">
    <property type="entry name" value="FLAGELLAR BIOSYNTHETIC PROTEIN FLIR"/>
    <property type="match status" value="1"/>
</dbReference>
<feature type="transmembrane region" description="Helical" evidence="10">
    <location>
        <begin position="43"/>
        <end position="63"/>
    </location>
</feature>
<keyword evidence="11" id="KW-0282">Flagellum</keyword>
<protein>
    <recommendedName>
        <fullName evidence="3 9">Flagellar biosynthetic protein FliR</fullName>
    </recommendedName>
</protein>
<keyword evidence="11" id="KW-0969">Cilium</keyword>
<evidence type="ECO:0000256" key="10">
    <source>
        <dbReference type="RuleBase" id="RU362071"/>
    </source>
</evidence>
<dbReference type="GO" id="GO:0005886">
    <property type="term" value="C:plasma membrane"/>
    <property type="evidence" value="ECO:0007669"/>
    <property type="project" value="UniProtKB-SubCell"/>
</dbReference>
<evidence type="ECO:0000256" key="6">
    <source>
        <dbReference type="ARBA" id="ARBA00022989"/>
    </source>
</evidence>
<dbReference type="InterPro" id="IPR002010">
    <property type="entry name" value="T3SS_IM_R"/>
</dbReference>
<dbReference type="RefSeq" id="WP_181758670.1">
    <property type="nucleotide sequence ID" value="NZ_BMCR01000002.1"/>
</dbReference>
<dbReference type="GO" id="GO:0006605">
    <property type="term" value="P:protein targeting"/>
    <property type="evidence" value="ECO:0007669"/>
    <property type="project" value="UniProtKB-UniRule"/>
</dbReference>
<dbReference type="InterPro" id="IPR006303">
    <property type="entry name" value="FliR"/>
</dbReference>
<evidence type="ECO:0000256" key="5">
    <source>
        <dbReference type="ARBA" id="ARBA00022692"/>
    </source>
</evidence>
<evidence type="ECO:0000256" key="7">
    <source>
        <dbReference type="ARBA" id="ARBA00023136"/>
    </source>
</evidence>
<comment type="function">
    <text evidence="1 10">Role in flagellar biosynthesis.</text>
</comment>
<comment type="similarity">
    <text evidence="2 10">Belongs to the FliR/MopE/SpaR family.</text>
</comment>
<dbReference type="Proteomes" id="UP000559404">
    <property type="component" value="Unassembled WGS sequence"/>
</dbReference>
<evidence type="ECO:0000256" key="4">
    <source>
        <dbReference type="ARBA" id="ARBA00022475"/>
    </source>
</evidence>
<name>A0A838XP14_9HYPH</name>
<keyword evidence="11" id="KW-0966">Cell projection</keyword>
<evidence type="ECO:0000256" key="8">
    <source>
        <dbReference type="ARBA" id="ARBA00023143"/>
    </source>
</evidence>
<organism evidence="11 12">
    <name type="scientific">Stappia taiwanensis</name>
    <dbReference type="NCBI Taxonomy" id="992267"/>
    <lineage>
        <taxon>Bacteria</taxon>
        <taxon>Pseudomonadati</taxon>
        <taxon>Pseudomonadota</taxon>
        <taxon>Alphaproteobacteria</taxon>
        <taxon>Hyphomicrobiales</taxon>
        <taxon>Stappiaceae</taxon>
        <taxon>Stappia</taxon>
    </lineage>
</organism>
<gene>
    <name evidence="11" type="primary">fliR</name>
    <name evidence="11" type="ORF">H1W37_02285</name>
</gene>
<dbReference type="PANTHER" id="PTHR30065:SF8">
    <property type="entry name" value="FLAGELLAR BIOSYNTHETIC PROTEIN FLIR"/>
    <property type="match status" value="1"/>
</dbReference>
<evidence type="ECO:0000256" key="1">
    <source>
        <dbReference type="ARBA" id="ARBA00002578"/>
    </source>
</evidence>
<comment type="subcellular location">
    <subcellularLocation>
        <location evidence="10">Cell membrane</location>
        <topology evidence="10">Multi-pass membrane protein</topology>
    </subcellularLocation>
    <subcellularLocation>
        <location evidence="10">Bacterial flagellum basal body</location>
    </subcellularLocation>
</comment>
<keyword evidence="7 10" id="KW-0472">Membrane</keyword>
<evidence type="ECO:0000313" key="11">
    <source>
        <dbReference type="EMBL" id="MBA4610468.1"/>
    </source>
</evidence>
<dbReference type="NCBIfam" id="TIGR01400">
    <property type="entry name" value="fliR"/>
    <property type="match status" value="1"/>
</dbReference>
<reference evidence="11 12" key="2">
    <citation type="submission" date="2020-08" db="EMBL/GenBank/DDBJ databases">
        <title>Stappia taiwanensis sp. nov., isolated from a coastal thermal spring.</title>
        <authorList>
            <person name="Kampfer P."/>
        </authorList>
    </citation>
    <scope>NUCLEOTIDE SEQUENCE [LARGE SCALE GENOMIC DNA]</scope>
    <source>
        <strain evidence="11 12">DSM 23284</strain>
    </source>
</reference>
<dbReference type="EMBL" id="JACEON010000002">
    <property type="protein sequence ID" value="MBA4610468.1"/>
    <property type="molecule type" value="Genomic_DNA"/>
</dbReference>
<feature type="transmembrane region" description="Helical" evidence="10">
    <location>
        <begin position="93"/>
        <end position="116"/>
    </location>
</feature>
<dbReference type="GO" id="GO:0044780">
    <property type="term" value="P:bacterial-type flagellum assembly"/>
    <property type="evidence" value="ECO:0007669"/>
    <property type="project" value="UniProtKB-UniRule"/>
</dbReference>
<accession>A0A838XP14</accession>
<reference evidence="11 12" key="1">
    <citation type="submission" date="2020-07" db="EMBL/GenBank/DDBJ databases">
        <authorList>
            <person name="Li M."/>
        </authorList>
    </citation>
    <scope>NUCLEOTIDE SEQUENCE [LARGE SCALE GENOMIC DNA]</scope>
    <source>
        <strain evidence="11 12">DSM 23284</strain>
    </source>
</reference>
<keyword evidence="4 10" id="KW-1003">Cell membrane</keyword>
<evidence type="ECO:0000256" key="2">
    <source>
        <dbReference type="ARBA" id="ARBA00009772"/>
    </source>
</evidence>
<dbReference type="GO" id="GO:0009425">
    <property type="term" value="C:bacterial-type flagellum basal body"/>
    <property type="evidence" value="ECO:0007669"/>
    <property type="project" value="UniProtKB-SubCell"/>
</dbReference>
<dbReference type="Pfam" id="PF01311">
    <property type="entry name" value="Bac_export_1"/>
    <property type="match status" value="1"/>
</dbReference>
<comment type="caution">
    <text evidence="11">The sequence shown here is derived from an EMBL/GenBank/DDBJ whole genome shotgun (WGS) entry which is preliminary data.</text>
</comment>
<feature type="transmembrane region" description="Helical" evidence="10">
    <location>
        <begin position="217"/>
        <end position="245"/>
    </location>
</feature>
<dbReference type="AlphaFoldDB" id="A0A838XP14"/>
<keyword evidence="8 10" id="KW-0975">Bacterial flagellum</keyword>
<evidence type="ECO:0000313" key="12">
    <source>
        <dbReference type="Proteomes" id="UP000559404"/>
    </source>
</evidence>
<sequence length="258" mass="27299">MNFTVSLLPQVALLFMLLFARVGTMLMLMPALGEGSISPRVRLALALLLTLAFYPLVTPLYAIDVAGATPAGIAVLLAGEFAVGFFIGLGARLITYTLSIAGMVIASQSGLAFAMATDPTMDGQQGAVIGSFLSLLGVTLVFASDLHFLVIAAMYDSFELFPPGGPLPVGDLAQTATSLIAEVFAIAIRMSAPFLVVGLVFYFGLGLLNKLMPQMQIFFIAMPLNIAIGGLMLFALLVTMMMWYLGHFETALGRFIAG</sequence>
<evidence type="ECO:0000256" key="9">
    <source>
        <dbReference type="NCBIfam" id="TIGR01400"/>
    </source>
</evidence>
<dbReference type="PRINTS" id="PR00953">
    <property type="entry name" value="TYPE3IMRPROT"/>
</dbReference>
<keyword evidence="12" id="KW-1185">Reference proteome</keyword>
<proteinExistence type="inferred from homology"/>
<evidence type="ECO:0000256" key="3">
    <source>
        <dbReference type="ARBA" id="ARBA00021717"/>
    </source>
</evidence>